<dbReference type="Proteomes" id="UP001589703">
    <property type="component" value="Unassembled WGS sequence"/>
</dbReference>
<dbReference type="SUPFAM" id="SSF49472">
    <property type="entry name" value="Transthyretin (synonym: prealbumin)"/>
    <property type="match status" value="1"/>
</dbReference>
<dbReference type="InterPro" id="IPR023416">
    <property type="entry name" value="Transthyretin/HIU_hydrolase_d"/>
</dbReference>
<evidence type="ECO:0000259" key="1">
    <source>
        <dbReference type="Pfam" id="PF00576"/>
    </source>
</evidence>
<proteinExistence type="predicted"/>
<dbReference type="InterPro" id="IPR036817">
    <property type="entry name" value="Transthyretin/HIU_hydrolase_sf"/>
</dbReference>
<dbReference type="PANTHER" id="PTHR10395">
    <property type="entry name" value="URICASE AND TRANSTHYRETIN-RELATED"/>
    <property type="match status" value="1"/>
</dbReference>
<dbReference type="EMBL" id="JBHMAR010000034">
    <property type="protein sequence ID" value="MFB9737836.1"/>
    <property type="molecule type" value="Genomic_DNA"/>
</dbReference>
<keyword evidence="3" id="KW-1185">Reference proteome</keyword>
<organism evidence="2 3">
    <name type="scientific">Streptomyces thermocoprophilus</name>
    <dbReference type="NCBI Taxonomy" id="78356"/>
    <lineage>
        <taxon>Bacteria</taxon>
        <taxon>Bacillati</taxon>
        <taxon>Actinomycetota</taxon>
        <taxon>Actinomycetes</taxon>
        <taxon>Kitasatosporales</taxon>
        <taxon>Streptomycetaceae</taxon>
        <taxon>Streptomyces</taxon>
    </lineage>
</organism>
<accession>A0ABV5VJ51</accession>
<gene>
    <name evidence="2" type="ORF">ACFFRO_22365</name>
</gene>
<comment type="caution">
    <text evidence="2">The sequence shown here is derived from an EMBL/GenBank/DDBJ whole genome shotgun (WGS) entry which is preliminary data.</text>
</comment>
<dbReference type="GO" id="GO:0016787">
    <property type="term" value="F:hydrolase activity"/>
    <property type="evidence" value="ECO:0007669"/>
    <property type="project" value="UniProtKB-KW"/>
</dbReference>
<dbReference type="Gene3D" id="2.60.40.180">
    <property type="entry name" value="Transthyretin/hydroxyisourate hydrolase domain"/>
    <property type="match status" value="1"/>
</dbReference>
<reference evidence="2 3" key="1">
    <citation type="submission" date="2024-09" db="EMBL/GenBank/DDBJ databases">
        <authorList>
            <person name="Sun Q."/>
            <person name="Mori K."/>
        </authorList>
    </citation>
    <scope>NUCLEOTIDE SEQUENCE [LARGE SCALE GENOMIC DNA]</scope>
    <source>
        <strain evidence="2 3">JCM 10918</strain>
    </source>
</reference>
<evidence type="ECO:0000313" key="2">
    <source>
        <dbReference type="EMBL" id="MFB9737836.1"/>
    </source>
</evidence>
<feature type="domain" description="Transthyretin/hydroxyisourate hydrolase" evidence="1">
    <location>
        <begin position="3"/>
        <end position="110"/>
    </location>
</feature>
<sequence>MTISVRVLDTTGGRPVSGLPVSLYRRSDSGTWSRLARVRTDARGHVRSFTDRPLPGGSYRLVFATGDHFGDQGADALYTEIILTLQYPGDAARLHVPLFLSPFSHSTCRGNPRSTPHPALTT</sequence>
<dbReference type="PANTHER" id="PTHR10395:SF7">
    <property type="entry name" value="5-HYDROXYISOURATE HYDROLASE"/>
    <property type="match status" value="1"/>
</dbReference>
<keyword evidence="2" id="KW-0378">Hydrolase</keyword>
<protein>
    <submittedName>
        <fullName evidence="2">Hydroxyisourate hydrolase</fullName>
    </submittedName>
</protein>
<evidence type="ECO:0000313" key="3">
    <source>
        <dbReference type="Proteomes" id="UP001589703"/>
    </source>
</evidence>
<dbReference type="RefSeq" id="WP_247471505.1">
    <property type="nucleotide sequence ID" value="NZ_JBHMAR010000034.1"/>
</dbReference>
<name>A0ABV5VJ51_9ACTN</name>
<dbReference type="Pfam" id="PF00576">
    <property type="entry name" value="Transthyretin"/>
    <property type="match status" value="1"/>
</dbReference>